<evidence type="ECO:0000313" key="2">
    <source>
        <dbReference type="EMBL" id="SCX39816.1"/>
    </source>
</evidence>
<feature type="domain" description="Helix-turn-helix" evidence="1">
    <location>
        <begin position="62"/>
        <end position="110"/>
    </location>
</feature>
<name>A0A1G4XFA6_9ACTN</name>
<dbReference type="SUPFAM" id="SSF46955">
    <property type="entry name" value="Putative DNA-binding domain"/>
    <property type="match status" value="1"/>
</dbReference>
<dbReference type="InterPro" id="IPR010093">
    <property type="entry name" value="SinI_DNA-bd"/>
</dbReference>
<dbReference type="GO" id="GO:0003677">
    <property type="term" value="F:DNA binding"/>
    <property type="evidence" value="ECO:0007669"/>
    <property type="project" value="InterPro"/>
</dbReference>
<dbReference type="AlphaFoldDB" id="A0A1G4XFA6"/>
<dbReference type="InterPro" id="IPR009061">
    <property type="entry name" value="DNA-bd_dom_put_sf"/>
</dbReference>
<dbReference type="NCBIfam" id="TIGR01764">
    <property type="entry name" value="excise"/>
    <property type="match status" value="1"/>
</dbReference>
<reference evidence="3" key="1">
    <citation type="submission" date="2016-10" db="EMBL/GenBank/DDBJ databases">
        <authorList>
            <person name="Varghese N."/>
            <person name="Submissions S."/>
        </authorList>
    </citation>
    <scope>NUCLEOTIDE SEQUENCE [LARGE SCALE GENOMIC DNA]</scope>
    <source>
        <strain evidence="3">DSM 45722</strain>
    </source>
</reference>
<dbReference type="STRING" id="1960309.SAMN03159343_0797"/>
<dbReference type="EMBL" id="FMUH01000001">
    <property type="protein sequence ID" value="SCX39816.1"/>
    <property type="molecule type" value="Genomic_DNA"/>
</dbReference>
<sequence length="119" mass="12724">MRESTVHPPASVPAVPPGPWVLCGADGHGVPLPDEVAEVLALALDAFAHGAAVTLTPHERTLTTQEAADLLGVSRPTVVRLLDHGAIPYDQPGSHRRLKLSDVLEHQRRCHHEDPPLPA</sequence>
<organism evidence="2 3">
    <name type="scientific">Klenkia marina</name>
    <dbReference type="NCBI Taxonomy" id="1960309"/>
    <lineage>
        <taxon>Bacteria</taxon>
        <taxon>Bacillati</taxon>
        <taxon>Actinomycetota</taxon>
        <taxon>Actinomycetes</taxon>
        <taxon>Geodermatophilales</taxon>
        <taxon>Geodermatophilaceae</taxon>
        <taxon>Klenkia</taxon>
    </lineage>
</organism>
<protein>
    <submittedName>
        <fullName evidence="2">DNA binding domain-containing protein, excisionase family</fullName>
    </submittedName>
</protein>
<dbReference type="OrthoDB" id="26212at2"/>
<accession>A0A1G4XFA6</accession>
<dbReference type="InterPro" id="IPR041657">
    <property type="entry name" value="HTH_17"/>
</dbReference>
<proteinExistence type="predicted"/>
<gene>
    <name evidence="2" type="ORF">SAMN03159343_0797</name>
</gene>
<evidence type="ECO:0000259" key="1">
    <source>
        <dbReference type="Pfam" id="PF12728"/>
    </source>
</evidence>
<evidence type="ECO:0000313" key="3">
    <source>
        <dbReference type="Proteomes" id="UP000198981"/>
    </source>
</evidence>
<dbReference type="Pfam" id="PF12728">
    <property type="entry name" value="HTH_17"/>
    <property type="match status" value="1"/>
</dbReference>
<keyword evidence="3" id="KW-1185">Reference proteome</keyword>
<dbReference type="Proteomes" id="UP000198981">
    <property type="component" value="Unassembled WGS sequence"/>
</dbReference>